<accession>A0A6A4SLC0</accession>
<dbReference type="Proteomes" id="UP000438429">
    <property type="component" value="Unassembled WGS sequence"/>
</dbReference>
<reference evidence="1 2" key="1">
    <citation type="submission" date="2019-06" db="EMBL/GenBank/DDBJ databases">
        <title>Draft genomes of female and male turbot (Scophthalmus maximus).</title>
        <authorList>
            <person name="Xu H."/>
            <person name="Xu X.-W."/>
            <person name="Shao C."/>
            <person name="Chen S."/>
        </authorList>
    </citation>
    <scope>NUCLEOTIDE SEQUENCE [LARGE SCALE GENOMIC DNA]</scope>
    <source>
        <strain evidence="1">Ysfricsl-2016a</strain>
        <tissue evidence="1">Blood</tissue>
    </source>
</reference>
<evidence type="ECO:0000313" key="2">
    <source>
        <dbReference type="Proteomes" id="UP000438429"/>
    </source>
</evidence>
<sequence>MHRNAASSIISQHPKLLHFGQPSDRRLRLQTPAEEDYGGVGGGYKQGNIFLSVWIKPNEIMSAIIVVVSLMKEKTIQW</sequence>
<proteinExistence type="predicted"/>
<protein>
    <submittedName>
        <fullName evidence="1">Uncharacterized protein</fullName>
    </submittedName>
</protein>
<evidence type="ECO:0000313" key="1">
    <source>
        <dbReference type="EMBL" id="KAF0031122.1"/>
    </source>
</evidence>
<gene>
    <name evidence="1" type="ORF">F2P81_015677</name>
</gene>
<dbReference type="AlphaFoldDB" id="A0A6A4SLC0"/>
<name>A0A6A4SLC0_SCOMX</name>
<dbReference type="EMBL" id="VEVO01000014">
    <property type="protein sequence ID" value="KAF0031122.1"/>
    <property type="molecule type" value="Genomic_DNA"/>
</dbReference>
<comment type="caution">
    <text evidence="1">The sequence shown here is derived from an EMBL/GenBank/DDBJ whole genome shotgun (WGS) entry which is preliminary data.</text>
</comment>
<organism evidence="1 2">
    <name type="scientific">Scophthalmus maximus</name>
    <name type="common">Turbot</name>
    <name type="synonym">Psetta maxima</name>
    <dbReference type="NCBI Taxonomy" id="52904"/>
    <lineage>
        <taxon>Eukaryota</taxon>
        <taxon>Metazoa</taxon>
        <taxon>Chordata</taxon>
        <taxon>Craniata</taxon>
        <taxon>Vertebrata</taxon>
        <taxon>Euteleostomi</taxon>
        <taxon>Actinopterygii</taxon>
        <taxon>Neopterygii</taxon>
        <taxon>Teleostei</taxon>
        <taxon>Neoteleostei</taxon>
        <taxon>Acanthomorphata</taxon>
        <taxon>Carangaria</taxon>
        <taxon>Pleuronectiformes</taxon>
        <taxon>Pleuronectoidei</taxon>
        <taxon>Scophthalmidae</taxon>
        <taxon>Scophthalmus</taxon>
    </lineage>
</organism>